<feature type="region of interest" description="Disordered" evidence="1">
    <location>
        <begin position="1"/>
        <end position="223"/>
    </location>
</feature>
<organism evidence="2">
    <name type="scientific">uncultured Solirubrobacteraceae bacterium</name>
    <dbReference type="NCBI Taxonomy" id="1162706"/>
    <lineage>
        <taxon>Bacteria</taxon>
        <taxon>Bacillati</taxon>
        <taxon>Actinomycetota</taxon>
        <taxon>Thermoleophilia</taxon>
        <taxon>Solirubrobacterales</taxon>
        <taxon>Solirubrobacteraceae</taxon>
        <taxon>environmental samples</taxon>
    </lineage>
</organism>
<protein>
    <submittedName>
        <fullName evidence="2">BRAMP</fullName>
    </submittedName>
</protein>
<feature type="compositionally biased region" description="Basic residues" evidence="1">
    <location>
        <begin position="211"/>
        <end position="223"/>
    </location>
</feature>
<accession>A0A6J4SF85</accession>
<dbReference type="EMBL" id="CADCVS010000214">
    <property type="protein sequence ID" value="CAA9494284.1"/>
    <property type="molecule type" value="Genomic_DNA"/>
</dbReference>
<feature type="compositionally biased region" description="Basic residues" evidence="1">
    <location>
        <begin position="128"/>
        <end position="143"/>
    </location>
</feature>
<sequence>EHRRRAGSLRPARGVPQLHAQAVARAVAHRGADGAGDGDHARPRRGGRRDPRGRPRHRDRRAARHDDRGRGARRLAAARAPRARRRHPRPGDADLARRQEQRVHAGRRAALRELRRGQRARPVGLLRPRGRRGGHGQRGRHQARRDERPVLAAAPRLHHPAPGRLRLDRGGGPRSELRRPGERRPRERVHAEEHDDHGLEPDAPRGDAQARRRHPGPGQRARM</sequence>
<dbReference type="AlphaFoldDB" id="A0A6J4SF85"/>
<proteinExistence type="predicted"/>
<gene>
    <name evidence="2" type="ORF">AVDCRST_MAG30-1558</name>
</gene>
<feature type="compositionally biased region" description="Basic and acidic residues" evidence="1">
    <location>
        <begin position="165"/>
        <end position="210"/>
    </location>
</feature>
<evidence type="ECO:0000256" key="1">
    <source>
        <dbReference type="SAM" id="MobiDB-lite"/>
    </source>
</evidence>
<feature type="non-terminal residue" evidence="2">
    <location>
        <position position="223"/>
    </location>
</feature>
<feature type="compositionally biased region" description="Basic residues" evidence="1">
    <location>
        <begin position="54"/>
        <end position="63"/>
    </location>
</feature>
<feature type="compositionally biased region" description="Basic and acidic residues" evidence="1">
    <location>
        <begin position="89"/>
        <end position="103"/>
    </location>
</feature>
<feature type="non-terminal residue" evidence="2">
    <location>
        <position position="1"/>
    </location>
</feature>
<evidence type="ECO:0000313" key="2">
    <source>
        <dbReference type="EMBL" id="CAA9494284.1"/>
    </source>
</evidence>
<name>A0A6J4SF85_9ACTN</name>
<reference evidence="2" key="1">
    <citation type="submission" date="2020-02" db="EMBL/GenBank/DDBJ databases">
        <authorList>
            <person name="Meier V. D."/>
        </authorList>
    </citation>
    <scope>NUCLEOTIDE SEQUENCE</scope>
    <source>
        <strain evidence="2">AVDCRST_MAG30</strain>
    </source>
</reference>